<evidence type="ECO:0000256" key="6">
    <source>
        <dbReference type="ARBA" id="ARBA00022840"/>
    </source>
</evidence>
<accession>A0A5B8UL71</accession>
<dbReference type="InterPro" id="IPR016188">
    <property type="entry name" value="PurM-like_N"/>
</dbReference>
<gene>
    <name evidence="9 12" type="primary">selD</name>
    <name evidence="12" type="ORF">FSB75_16410</name>
</gene>
<dbReference type="OrthoDB" id="9772934at2"/>
<dbReference type="Gene3D" id="3.30.1330.10">
    <property type="entry name" value="PurM-like, N-terminal domain"/>
    <property type="match status" value="1"/>
</dbReference>
<dbReference type="GO" id="GO:0000287">
    <property type="term" value="F:magnesium ion binding"/>
    <property type="evidence" value="ECO:0007669"/>
    <property type="project" value="UniProtKB-UniRule"/>
</dbReference>
<comment type="cofactor">
    <cofactor evidence="9">
        <name>Mg(2+)</name>
        <dbReference type="ChEBI" id="CHEBI:18420"/>
    </cofactor>
    <text evidence="9">Binds 1 Mg(2+) ion per monomer.</text>
</comment>
<dbReference type="SUPFAM" id="SSF56042">
    <property type="entry name" value="PurM C-terminal domain-like"/>
    <property type="match status" value="1"/>
</dbReference>
<evidence type="ECO:0000256" key="7">
    <source>
        <dbReference type="ARBA" id="ARBA00022842"/>
    </source>
</evidence>
<organism evidence="12 13">
    <name type="scientific">Flavisolibacter ginsenosidimutans</name>
    <dbReference type="NCBI Taxonomy" id="661481"/>
    <lineage>
        <taxon>Bacteria</taxon>
        <taxon>Pseudomonadati</taxon>
        <taxon>Bacteroidota</taxon>
        <taxon>Chitinophagia</taxon>
        <taxon>Chitinophagales</taxon>
        <taxon>Chitinophagaceae</taxon>
        <taxon>Flavisolibacter</taxon>
    </lineage>
</organism>
<dbReference type="GO" id="GO:0016260">
    <property type="term" value="P:selenocysteine biosynthetic process"/>
    <property type="evidence" value="ECO:0007669"/>
    <property type="project" value="InterPro"/>
</dbReference>
<evidence type="ECO:0000256" key="8">
    <source>
        <dbReference type="ARBA" id="ARBA00023266"/>
    </source>
</evidence>
<evidence type="ECO:0000313" key="12">
    <source>
        <dbReference type="EMBL" id="QEC57417.1"/>
    </source>
</evidence>
<dbReference type="FunFam" id="3.90.650.10:FF:000004">
    <property type="entry name" value="Selenide, water dikinase"/>
    <property type="match status" value="1"/>
</dbReference>
<name>A0A5B8UL71_9BACT</name>
<dbReference type="EMBL" id="CP042433">
    <property type="protein sequence ID" value="QEC57417.1"/>
    <property type="molecule type" value="Genomic_DNA"/>
</dbReference>
<evidence type="ECO:0000259" key="11">
    <source>
        <dbReference type="Pfam" id="PF02769"/>
    </source>
</evidence>
<keyword evidence="13" id="KW-1185">Reference proteome</keyword>
<keyword evidence="4 9" id="KW-0547">Nucleotide-binding</keyword>
<dbReference type="GO" id="GO:0004756">
    <property type="term" value="F:selenide, water dikinase activity"/>
    <property type="evidence" value="ECO:0007669"/>
    <property type="project" value="UniProtKB-UniRule"/>
</dbReference>
<feature type="binding site" evidence="9">
    <location>
        <begin position="139"/>
        <end position="141"/>
    </location>
    <ligand>
        <name>ATP</name>
        <dbReference type="ChEBI" id="CHEBI:30616"/>
        <note>ligand shared between dimeric partners</note>
    </ligand>
</feature>
<evidence type="ECO:0000256" key="9">
    <source>
        <dbReference type="HAMAP-Rule" id="MF_00625"/>
    </source>
</evidence>
<dbReference type="PANTHER" id="PTHR10256">
    <property type="entry name" value="SELENIDE, WATER DIKINASE"/>
    <property type="match status" value="1"/>
</dbReference>
<dbReference type="Proteomes" id="UP000321204">
    <property type="component" value="Chromosome"/>
</dbReference>
<evidence type="ECO:0000259" key="10">
    <source>
        <dbReference type="Pfam" id="PF00586"/>
    </source>
</evidence>
<dbReference type="InterPro" id="IPR010918">
    <property type="entry name" value="PurM-like_C_dom"/>
</dbReference>
<dbReference type="RefSeq" id="WP_146789707.1">
    <property type="nucleotide sequence ID" value="NZ_BAABIO010000003.1"/>
</dbReference>
<dbReference type="GO" id="GO:0005737">
    <property type="term" value="C:cytoplasm"/>
    <property type="evidence" value="ECO:0007669"/>
    <property type="project" value="TreeGrafter"/>
</dbReference>
<dbReference type="Pfam" id="PF00586">
    <property type="entry name" value="AIRS"/>
    <property type="match status" value="1"/>
</dbReference>
<dbReference type="InterPro" id="IPR004536">
    <property type="entry name" value="SPS/SelD"/>
</dbReference>
<feature type="binding site" description="in other chain" evidence="9">
    <location>
        <position position="91"/>
    </location>
    <ligand>
        <name>ATP</name>
        <dbReference type="ChEBI" id="CHEBI:30616"/>
        <note>ligand shared between dimeric partners</note>
    </ligand>
</feature>
<dbReference type="CDD" id="cd02195">
    <property type="entry name" value="SelD"/>
    <property type="match status" value="1"/>
</dbReference>
<proteinExistence type="inferred from homology"/>
<keyword evidence="3 9" id="KW-0479">Metal-binding</keyword>
<reference evidence="12 13" key="1">
    <citation type="journal article" date="2015" name="Int. J. Syst. Evol. Microbiol.">
        <title>Flavisolibacter ginsenosidimutans sp. nov., with ginsenoside-converting activity isolated from soil used for cultivating ginseng.</title>
        <authorList>
            <person name="Zhao Y."/>
            <person name="Liu Q."/>
            <person name="Kang M.S."/>
            <person name="Jin F."/>
            <person name="Yu H."/>
            <person name="Im W.T."/>
        </authorList>
    </citation>
    <scope>NUCLEOTIDE SEQUENCE [LARGE SCALE GENOMIC DNA]</scope>
    <source>
        <strain evidence="12 13">Gsoil 636</strain>
    </source>
</reference>
<feature type="binding site" description="in other chain" evidence="9">
    <location>
        <position position="21"/>
    </location>
    <ligand>
        <name>ATP</name>
        <dbReference type="ChEBI" id="CHEBI:30616"/>
        <note>ligand shared between dimeric partners</note>
    </ligand>
</feature>
<comment type="catalytic activity">
    <reaction evidence="9">
        <text>hydrogenselenide + ATP + H2O = selenophosphate + AMP + phosphate + 2 H(+)</text>
        <dbReference type="Rhea" id="RHEA:18737"/>
        <dbReference type="ChEBI" id="CHEBI:15377"/>
        <dbReference type="ChEBI" id="CHEBI:15378"/>
        <dbReference type="ChEBI" id="CHEBI:16144"/>
        <dbReference type="ChEBI" id="CHEBI:29317"/>
        <dbReference type="ChEBI" id="CHEBI:30616"/>
        <dbReference type="ChEBI" id="CHEBI:43474"/>
        <dbReference type="ChEBI" id="CHEBI:456215"/>
        <dbReference type="EC" id="2.7.9.3"/>
    </reaction>
</comment>
<feature type="binding site" description="in other chain" evidence="9">
    <location>
        <position position="68"/>
    </location>
    <ligand>
        <name>ATP</name>
        <dbReference type="ChEBI" id="CHEBI:30616"/>
        <note>ligand shared between dimeric partners</note>
    </ligand>
</feature>
<feature type="binding site" evidence="9">
    <location>
        <position position="227"/>
    </location>
    <ligand>
        <name>Mg(2+)</name>
        <dbReference type="ChEBI" id="CHEBI:18420"/>
    </ligand>
</feature>
<dbReference type="PIRSF" id="PIRSF036407">
    <property type="entry name" value="Selenphspht_syn"/>
    <property type="match status" value="1"/>
</dbReference>
<dbReference type="Gene3D" id="3.90.650.10">
    <property type="entry name" value="PurM-like C-terminal domain"/>
    <property type="match status" value="1"/>
</dbReference>
<evidence type="ECO:0000256" key="4">
    <source>
        <dbReference type="ARBA" id="ARBA00022741"/>
    </source>
</evidence>
<dbReference type="FunFam" id="3.30.1330.10:FF:000003">
    <property type="entry name" value="Selenide, water dikinase"/>
    <property type="match status" value="1"/>
</dbReference>
<dbReference type="AlphaFoldDB" id="A0A5B8UL71"/>
<keyword evidence="6 9" id="KW-0067">ATP-binding</keyword>
<keyword evidence="7 9" id="KW-0460">Magnesium</keyword>
<feature type="binding site" evidence="9">
    <location>
        <position position="91"/>
    </location>
    <ligand>
        <name>Mg(2+)</name>
        <dbReference type="ChEBI" id="CHEBI:18420"/>
    </ligand>
</feature>
<keyword evidence="2 9" id="KW-0808">Transferase</keyword>
<feature type="domain" description="PurM-like C-terminal" evidence="11">
    <location>
        <begin position="169"/>
        <end position="347"/>
    </location>
</feature>
<dbReference type="InterPro" id="IPR036676">
    <property type="entry name" value="PurM-like_C_sf"/>
</dbReference>
<dbReference type="SUPFAM" id="SSF55326">
    <property type="entry name" value="PurM N-terminal domain-like"/>
    <property type="match status" value="1"/>
</dbReference>
<comment type="subunit">
    <text evidence="9">Homodimer.</text>
</comment>
<feature type="binding site" description="in other chain" evidence="9">
    <location>
        <begin position="48"/>
        <end position="50"/>
    </location>
    <ligand>
        <name>ATP</name>
        <dbReference type="ChEBI" id="CHEBI:30616"/>
        <note>ligand shared between dimeric partners</note>
    </ligand>
</feature>
<comment type="similarity">
    <text evidence="1 9">Belongs to the selenophosphate synthase 1 family. Class I subfamily.</text>
</comment>
<protein>
    <recommendedName>
        <fullName evidence="9">Selenide, water dikinase</fullName>
        <ecNumber evidence="9">2.7.9.3</ecNumber>
    </recommendedName>
    <alternativeName>
        <fullName evidence="9">Selenium donor protein</fullName>
    </alternativeName>
    <alternativeName>
        <fullName evidence="9">Selenophosphate synthase</fullName>
    </alternativeName>
</protein>
<feature type="binding site" evidence="9">
    <location>
        <position position="51"/>
    </location>
    <ligand>
        <name>Mg(2+)</name>
        <dbReference type="ChEBI" id="CHEBI:18420"/>
    </ligand>
</feature>
<dbReference type="PANTHER" id="PTHR10256:SF0">
    <property type="entry name" value="INACTIVE SELENIDE, WATER DIKINASE-LIKE PROTEIN-RELATED"/>
    <property type="match status" value="1"/>
</dbReference>
<dbReference type="Pfam" id="PF02769">
    <property type="entry name" value="AIRS_C"/>
    <property type="match status" value="1"/>
</dbReference>
<evidence type="ECO:0000256" key="1">
    <source>
        <dbReference type="ARBA" id="ARBA00008026"/>
    </source>
</evidence>
<dbReference type="KEGG" id="fgg:FSB75_16410"/>
<dbReference type="EC" id="2.7.9.3" evidence="9"/>
<dbReference type="NCBIfam" id="NF002098">
    <property type="entry name" value="PRK00943.1"/>
    <property type="match status" value="1"/>
</dbReference>
<keyword evidence="5 9" id="KW-0418">Kinase</keyword>
<evidence type="ECO:0000256" key="5">
    <source>
        <dbReference type="ARBA" id="ARBA00022777"/>
    </source>
</evidence>
<dbReference type="HAMAP" id="MF_00625">
    <property type="entry name" value="SelD"/>
    <property type="match status" value="1"/>
</dbReference>
<evidence type="ECO:0000256" key="3">
    <source>
        <dbReference type="ARBA" id="ARBA00022723"/>
    </source>
</evidence>
<dbReference type="InterPro" id="IPR036921">
    <property type="entry name" value="PurM-like_N_sf"/>
</dbReference>
<comment type="function">
    <text evidence="9">Synthesizes selenophosphate from selenide and ATP.</text>
</comment>
<evidence type="ECO:0000313" key="13">
    <source>
        <dbReference type="Proteomes" id="UP000321204"/>
    </source>
</evidence>
<dbReference type="NCBIfam" id="TIGR00476">
    <property type="entry name" value="selD"/>
    <property type="match status" value="1"/>
</dbReference>
<dbReference type="GO" id="GO:0005524">
    <property type="term" value="F:ATP binding"/>
    <property type="evidence" value="ECO:0007669"/>
    <property type="project" value="UniProtKB-UniRule"/>
</dbReference>
<keyword evidence="8 9" id="KW-0711">Selenium</keyword>
<feature type="domain" description="PurM-like N-terminal" evidence="10">
    <location>
        <begin position="50"/>
        <end position="157"/>
    </location>
</feature>
<feature type="active site" evidence="9">
    <location>
        <position position="18"/>
    </location>
</feature>
<sequence length="352" mass="37337">MTTEEQIRLTQFSKGGGCGCKIAPSVLQEILKTENKSSFPQLLVGNESSDDAAVYQLDENTAIVSTTDFFMPIVDDAFAFGQIASANAISDVYAMGGKPLMAIAILGWPAGKISPGVAQKVLDGGRSICAEAGIPLAGGHTIDSLEPIFGLAVTGAVHPAHVKKNNGAQEGDLLFLTKPLGVGVLSTAVKKGVLTDEHYAVLLKQLTTLNKAGEALGKLQSVRAMTDVTGFGLLGHIIEMAEGSGVSVELNYSTVQKIEGLDEYLKQGIGPGATARNWNSYGHKVQFENGINTEEALKLLPDPQTNGGLLIASNDIDELREVFLLNGLTDFLTPIGRCIPQKEKAVYVRREK</sequence>
<feature type="site" description="Important for catalytic activity" evidence="9">
    <location>
        <position position="21"/>
    </location>
</feature>
<dbReference type="InterPro" id="IPR023061">
    <property type="entry name" value="SelD_I"/>
</dbReference>
<evidence type="ECO:0000256" key="2">
    <source>
        <dbReference type="ARBA" id="ARBA00022679"/>
    </source>
</evidence>